<dbReference type="AlphaFoldDB" id="A0A432MLX3"/>
<dbReference type="PANTHER" id="PTHR11496:SF102">
    <property type="entry name" value="ALCOHOL DEHYDROGENASE 4"/>
    <property type="match status" value="1"/>
</dbReference>
<evidence type="ECO:0000313" key="4">
    <source>
        <dbReference type="Proteomes" id="UP000280296"/>
    </source>
</evidence>
<comment type="caution">
    <text evidence="3">The sequence shown here is derived from an EMBL/GenBank/DDBJ whole genome shotgun (WGS) entry which is preliminary data.</text>
</comment>
<dbReference type="PANTHER" id="PTHR11496">
    <property type="entry name" value="ALCOHOL DEHYDROGENASE"/>
    <property type="match status" value="1"/>
</dbReference>
<dbReference type="SUPFAM" id="SSF56796">
    <property type="entry name" value="Dehydroquinate synthase-like"/>
    <property type="match status" value="1"/>
</dbReference>
<dbReference type="EMBL" id="RYZH01000011">
    <property type="protein sequence ID" value="RUL88411.1"/>
    <property type="molecule type" value="Genomic_DNA"/>
</dbReference>
<comment type="cofactor">
    <cofactor evidence="1">
        <name>Fe cation</name>
        <dbReference type="ChEBI" id="CHEBI:24875"/>
    </cofactor>
</comment>
<dbReference type="Proteomes" id="UP000280296">
    <property type="component" value="Unassembled WGS sequence"/>
</dbReference>
<evidence type="ECO:0000256" key="1">
    <source>
        <dbReference type="ARBA" id="ARBA00001962"/>
    </source>
</evidence>
<dbReference type="PROSITE" id="PS00913">
    <property type="entry name" value="ADH_IRON_1"/>
    <property type="match status" value="1"/>
</dbReference>
<dbReference type="OrthoDB" id="9804734at2"/>
<dbReference type="Pfam" id="PF25137">
    <property type="entry name" value="ADH_Fe_C"/>
    <property type="match status" value="1"/>
</dbReference>
<dbReference type="InterPro" id="IPR018211">
    <property type="entry name" value="ADH_Fe_CS"/>
</dbReference>
<dbReference type="InterPro" id="IPR056798">
    <property type="entry name" value="ADH_Fe_C"/>
</dbReference>
<accession>A0A432MLX3</accession>
<feature type="domain" description="Fe-containing alcohol dehydrogenase-like C-terminal" evidence="2">
    <location>
        <begin position="46"/>
        <end position="237"/>
    </location>
</feature>
<organism evidence="3 4">
    <name type="scientific">Tautonia sociabilis</name>
    <dbReference type="NCBI Taxonomy" id="2080755"/>
    <lineage>
        <taxon>Bacteria</taxon>
        <taxon>Pseudomonadati</taxon>
        <taxon>Planctomycetota</taxon>
        <taxon>Planctomycetia</taxon>
        <taxon>Isosphaerales</taxon>
        <taxon>Isosphaeraceae</taxon>
        <taxon>Tautonia</taxon>
    </lineage>
</organism>
<keyword evidence="4" id="KW-1185">Reference proteome</keyword>
<protein>
    <submittedName>
        <fullName evidence="3">Iron-containing alcohol dehydrogenase</fullName>
    </submittedName>
</protein>
<dbReference type="GO" id="GO:0046872">
    <property type="term" value="F:metal ion binding"/>
    <property type="evidence" value="ECO:0007669"/>
    <property type="project" value="InterPro"/>
</dbReference>
<dbReference type="GO" id="GO:0004022">
    <property type="term" value="F:alcohol dehydrogenase (NAD+) activity"/>
    <property type="evidence" value="ECO:0007669"/>
    <property type="project" value="TreeGrafter"/>
</dbReference>
<evidence type="ECO:0000259" key="2">
    <source>
        <dbReference type="Pfam" id="PF25137"/>
    </source>
</evidence>
<proteinExistence type="predicted"/>
<evidence type="ECO:0000313" key="3">
    <source>
        <dbReference type="EMBL" id="RUL88411.1"/>
    </source>
</evidence>
<name>A0A432MLX3_9BACT</name>
<dbReference type="InterPro" id="IPR039697">
    <property type="entry name" value="Alcohol_dehydrogenase_Fe"/>
</dbReference>
<gene>
    <name evidence="3" type="ORF">TsocGM_07765</name>
</gene>
<reference evidence="3 4" key="2">
    <citation type="submission" date="2019-01" db="EMBL/GenBank/DDBJ databases">
        <title>Tautonia sociabilis, a novel thermotolerant planctomycete of Isosphaeraceae family, isolated from a 4000 m deep subterranean habitat.</title>
        <authorList>
            <person name="Kovaleva O.L."/>
            <person name="Elcheninov A.G."/>
            <person name="Van Heerden E."/>
            <person name="Toshchakov S.V."/>
            <person name="Novikov A."/>
            <person name="Bonch-Osmolovskaya E.A."/>
            <person name="Kublanov I.V."/>
        </authorList>
    </citation>
    <scope>NUCLEOTIDE SEQUENCE [LARGE SCALE GENOMIC DNA]</scope>
    <source>
        <strain evidence="3 4">GM2012</strain>
    </source>
</reference>
<reference evidence="3 4" key="1">
    <citation type="submission" date="2018-12" db="EMBL/GenBank/DDBJ databases">
        <authorList>
            <person name="Toschakov S.V."/>
        </authorList>
    </citation>
    <scope>NUCLEOTIDE SEQUENCE [LARGE SCALE GENOMIC DNA]</scope>
    <source>
        <strain evidence="3 4">GM2012</strain>
    </source>
</reference>
<dbReference type="Gene3D" id="1.20.1090.10">
    <property type="entry name" value="Dehydroquinate synthase-like - alpha domain"/>
    <property type="match status" value="1"/>
</dbReference>
<sequence>MVFTGRIPLIQLPQTGRKTIALSPHLLPSVAICDPELTLGLPPVLTAGTGMDALAHCIESYLSTTFHPICDGIALEGIRYVTRGLEPSVQDGSDRDARRSMMMGALLGGISFHKGLGVIHSLSHALGGEGRAHHGTLNAILLPHALRFNLEAARPRLAVLAAQLGLGRSGDGPGHLISLSEILLARLPLPHRLGEVDGLDRDRIPHYARLAMLDHCHRTNPRPCDEQAMAELLQAAW</sequence>